<name>A0ABR2GZW1_9EUKA</name>
<feature type="transmembrane region" description="Helical" evidence="2">
    <location>
        <begin position="564"/>
        <end position="588"/>
    </location>
</feature>
<keyword evidence="5" id="KW-1185">Reference proteome</keyword>
<evidence type="ECO:0000256" key="2">
    <source>
        <dbReference type="SAM" id="Phobius"/>
    </source>
</evidence>
<evidence type="ECO:0008006" key="6">
    <source>
        <dbReference type="Google" id="ProtNLM"/>
    </source>
</evidence>
<gene>
    <name evidence="4" type="ORF">M9Y10_031799</name>
</gene>
<feature type="chain" id="PRO_5045201267" description="Surface antigen BspA-like" evidence="3">
    <location>
        <begin position="17"/>
        <end position="621"/>
    </location>
</feature>
<keyword evidence="2" id="KW-0472">Membrane</keyword>
<feature type="compositionally biased region" description="Polar residues" evidence="1">
    <location>
        <begin position="480"/>
        <end position="502"/>
    </location>
</feature>
<reference evidence="4 5" key="1">
    <citation type="submission" date="2024-04" db="EMBL/GenBank/DDBJ databases">
        <title>Tritrichomonas musculus Genome.</title>
        <authorList>
            <person name="Alves-Ferreira E."/>
            <person name="Grigg M."/>
            <person name="Lorenzi H."/>
            <person name="Galac M."/>
        </authorList>
    </citation>
    <scope>NUCLEOTIDE SEQUENCE [LARGE SCALE GENOMIC DNA]</scope>
    <source>
        <strain evidence="4 5">EAF2021</strain>
    </source>
</reference>
<evidence type="ECO:0000256" key="1">
    <source>
        <dbReference type="SAM" id="MobiDB-lite"/>
    </source>
</evidence>
<dbReference type="SUPFAM" id="SSF52058">
    <property type="entry name" value="L domain-like"/>
    <property type="match status" value="1"/>
</dbReference>
<feature type="signal peptide" evidence="3">
    <location>
        <begin position="1"/>
        <end position="16"/>
    </location>
</feature>
<dbReference type="EMBL" id="JAPFFF010000051">
    <property type="protein sequence ID" value="KAK8839445.1"/>
    <property type="molecule type" value="Genomic_DNA"/>
</dbReference>
<accession>A0ABR2GZW1</accession>
<protein>
    <recommendedName>
        <fullName evidence="6">Surface antigen BspA-like</fullName>
    </recommendedName>
</protein>
<dbReference type="InterPro" id="IPR032675">
    <property type="entry name" value="LRR_dom_sf"/>
</dbReference>
<organism evidence="4 5">
    <name type="scientific">Tritrichomonas musculus</name>
    <dbReference type="NCBI Taxonomy" id="1915356"/>
    <lineage>
        <taxon>Eukaryota</taxon>
        <taxon>Metamonada</taxon>
        <taxon>Parabasalia</taxon>
        <taxon>Tritrichomonadida</taxon>
        <taxon>Tritrichomonadidae</taxon>
        <taxon>Tritrichomonas</taxon>
    </lineage>
</organism>
<dbReference type="InterPro" id="IPR026906">
    <property type="entry name" value="LRR_5"/>
</dbReference>
<dbReference type="PANTHER" id="PTHR45661:SF3">
    <property type="entry name" value="IG-LIKE DOMAIN-CONTAINING PROTEIN"/>
    <property type="match status" value="1"/>
</dbReference>
<comment type="caution">
    <text evidence="4">The sequence shown here is derived from an EMBL/GenBank/DDBJ whole genome shotgun (WGS) entry which is preliminary data.</text>
</comment>
<evidence type="ECO:0000313" key="4">
    <source>
        <dbReference type="EMBL" id="KAK8839445.1"/>
    </source>
</evidence>
<proteinExistence type="predicted"/>
<evidence type="ECO:0000313" key="5">
    <source>
        <dbReference type="Proteomes" id="UP001470230"/>
    </source>
</evidence>
<keyword evidence="2" id="KW-0812">Transmembrane</keyword>
<keyword evidence="2" id="KW-1133">Transmembrane helix</keyword>
<keyword evidence="3" id="KW-0732">Signal</keyword>
<dbReference type="Proteomes" id="UP001470230">
    <property type="component" value="Unassembled WGS sequence"/>
</dbReference>
<dbReference type="InterPro" id="IPR053139">
    <property type="entry name" value="Surface_bspA-like"/>
</dbReference>
<dbReference type="PANTHER" id="PTHR45661">
    <property type="entry name" value="SURFACE ANTIGEN"/>
    <property type="match status" value="1"/>
</dbReference>
<dbReference type="Pfam" id="PF13306">
    <property type="entry name" value="LRR_5"/>
    <property type="match status" value="1"/>
</dbReference>
<dbReference type="Gene3D" id="3.80.10.10">
    <property type="entry name" value="Ribonuclease Inhibitor"/>
    <property type="match status" value="2"/>
</dbReference>
<evidence type="ECO:0000256" key="3">
    <source>
        <dbReference type="SAM" id="SignalP"/>
    </source>
</evidence>
<feature type="region of interest" description="Disordered" evidence="1">
    <location>
        <begin position="470"/>
        <end position="502"/>
    </location>
</feature>
<sequence>MFFLTFYSFFTQVSQSLSPDSKLYNTNPNINSISSDLNQNKNTKDEITYELADDGSTIIYSGTGMVTKEQAQHALRKKKIVFSEGITSIQGHAFRQVSYPEEGEENYFDYEEIEFPRSLITIGPWAFVSVITKLRRIHFPDYKPGIPESEITEEELEIFYSLRNLEDACLMTNYYLTDCNIPGTFITLGDSVFSRVPIKHIRLNSKLTSIGNNCFHFCPELTEITLPSSINNIGTCAFANCPNLKKIDWISPVTAFFGSNTFEYSTSLEEFTFPPSATIYSSGKIFINCISLKKCVMPVTLLDLTRIDTMFADCINLVSCTFPENLKTVGPSMFRNTSIETAFLPETVTTVDAASFRDCLKLKYVNIPSKEGIWFGNNVFQNTPNLVLLVVSGNLTRKLGSNMFGGQTFCYYGLANQESSGSVVPSYTKIFVTEKFSKKYETFGISVTFPYGTFDGYPYEVMTEDTCKFPDEYLTPSPSPRQSSNPTNTPTESASQTATKTVTQSEVQFFTDTDGISQAETFSSSQATTSPTEITVTFSEIVTEVLKPSDNDQEMEKKGKLQTWQIVVIAVCSFVAVGIVTVITYYIIRKKKKNEEYPVRIGSLSEENVEEGLVAPSSANL</sequence>